<evidence type="ECO:0000313" key="5">
    <source>
        <dbReference type="Proteomes" id="UP001432062"/>
    </source>
</evidence>
<dbReference type="InterPro" id="IPR056934">
    <property type="entry name" value="SH3_Rv0428c"/>
</dbReference>
<accession>A0ABZ1Z1L4</accession>
<dbReference type="SUPFAM" id="SSF55729">
    <property type="entry name" value="Acyl-CoA N-acyltransferases (Nat)"/>
    <property type="match status" value="1"/>
</dbReference>
<dbReference type="InterPro" id="IPR000182">
    <property type="entry name" value="GNAT_dom"/>
</dbReference>
<keyword evidence="1" id="KW-0808">Transferase</keyword>
<feature type="domain" description="N-acetyltransferase" evidence="3">
    <location>
        <begin position="176"/>
        <end position="332"/>
    </location>
</feature>
<dbReference type="Proteomes" id="UP001432062">
    <property type="component" value="Chromosome"/>
</dbReference>
<keyword evidence="2" id="KW-0012">Acyltransferase</keyword>
<dbReference type="InterPro" id="IPR016181">
    <property type="entry name" value="Acyl_CoA_acyltransferase"/>
</dbReference>
<dbReference type="Gene3D" id="3.40.630.30">
    <property type="match status" value="1"/>
</dbReference>
<evidence type="ECO:0000256" key="2">
    <source>
        <dbReference type="ARBA" id="ARBA00023315"/>
    </source>
</evidence>
<dbReference type="Pfam" id="PF24551">
    <property type="entry name" value="SH3_Rv0428c"/>
    <property type="match status" value="1"/>
</dbReference>
<dbReference type="EMBL" id="CP109441">
    <property type="protein sequence ID" value="WUV49440.1"/>
    <property type="molecule type" value="Genomic_DNA"/>
</dbReference>
<keyword evidence="5" id="KW-1185">Reference proteome</keyword>
<dbReference type="InterPro" id="IPR050680">
    <property type="entry name" value="YpeA/RimI_acetyltransf"/>
</dbReference>
<protein>
    <submittedName>
        <fullName evidence="4">GNAT family N-acetyltransferase</fullName>
    </submittedName>
</protein>
<dbReference type="PANTHER" id="PTHR43420">
    <property type="entry name" value="ACETYLTRANSFERASE"/>
    <property type="match status" value="1"/>
</dbReference>
<dbReference type="RefSeq" id="WP_329413978.1">
    <property type="nucleotide sequence ID" value="NZ_CP109441.1"/>
</dbReference>
<sequence length="332" mass="35732">MTDPAAQPGDSILPDIQLGRRVVLRYRLPAGYPQSLTDVIGELVSLDPPTVRAANGQVVAVAVDRVVAMKALGPRPIRTREIRALEAAAAYGWPGIEQGWIDGWLLRAGNGYTNRANSAVPLGSSDGPAALGADTLQRIGEWYTAHGLPVQIALPDRLASLPPGWRSWRETQLLAIDIENFVLPQGPRMVRIVPAPDDAWLSMHRYSGEDPATQPVSTPPVVQVLTAVHDGELGFASLGLPQPIAIGRGAFTTAPDGRRWIGLTCVAVAAEHRRHGLGSLICAELIRWGADRGATHAYLQVEAENTGAIAMYHELGFLDHHTYRYAAPDGSR</sequence>
<organism evidence="4 5">
    <name type="scientific">Nocardia vinacea</name>
    <dbReference type="NCBI Taxonomy" id="96468"/>
    <lineage>
        <taxon>Bacteria</taxon>
        <taxon>Bacillati</taxon>
        <taxon>Actinomycetota</taxon>
        <taxon>Actinomycetes</taxon>
        <taxon>Mycobacteriales</taxon>
        <taxon>Nocardiaceae</taxon>
        <taxon>Nocardia</taxon>
    </lineage>
</organism>
<proteinExistence type="predicted"/>
<dbReference type="CDD" id="cd04301">
    <property type="entry name" value="NAT_SF"/>
    <property type="match status" value="1"/>
</dbReference>
<gene>
    <name evidence="4" type="ORF">OG563_15230</name>
</gene>
<reference evidence="4" key="1">
    <citation type="submission" date="2022-10" db="EMBL/GenBank/DDBJ databases">
        <title>The complete genomes of actinobacterial strains from the NBC collection.</title>
        <authorList>
            <person name="Joergensen T.S."/>
            <person name="Alvarez Arevalo M."/>
            <person name="Sterndorff E.B."/>
            <person name="Faurdal D."/>
            <person name="Vuksanovic O."/>
            <person name="Mourched A.-S."/>
            <person name="Charusanti P."/>
            <person name="Shaw S."/>
            <person name="Blin K."/>
            <person name="Weber T."/>
        </authorList>
    </citation>
    <scope>NUCLEOTIDE SEQUENCE</scope>
    <source>
        <strain evidence="4">NBC_01482</strain>
    </source>
</reference>
<dbReference type="InterPro" id="IPR056935">
    <property type="entry name" value="Rv0428c-like_C"/>
</dbReference>
<dbReference type="Pfam" id="PF24553">
    <property type="entry name" value="Rv0428c_C"/>
    <property type="match status" value="1"/>
</dbReference>
<dbReference type="PROSITE" id="PS51186">
    <property type="entry name" value="GNAT"/>
    <property type="match status" value="1"/>
</dbReference>
<evidence type="ECO:0000256" key="1">
    <source>
        <dbReference type="ARBA" id="ARBA00022679"/>
    </source>
</evidence>
<evidence type="ECO:0000259" key="3">
    <source>
        <dbReference type="PROSITE" id="PS51186"/>
    </source>
</evidence>
<name>A0ABZ1Z1L4_9NOCA</name>
<evidence type="ECO:0000313" key="4">
    <source>
        <dbReference type="EMBL" id="WUV49440.1"/>
    </source>
</evidence>